<sequence>MDYKALALSKRNQNVLQDMILSKKEPEASDHQKIYEILVHDKTPIVALLERSPRNHHFRSAFVASPDDMLPRLSCFVRCLRLSLLPQNAHVTRSAGGIGSAIANQLIRIPAAFTKHVILVLASEPPTEFDIGSSGYQDFVLSVLDLYVSLAGIAAASLVTLRDLITKVLDMPYRVQIVERIVSEPAGAAVFAKLLANDSLIRQVFKGGSLRLFGSRLAKLITSCIASHGSDIETIVLVWEEMEAVYEHIDEQIGSIESRAQVTAVGGAPINLTEAEQDLLKSARIAMPYNITTARHTLGALQERHSGQVSHMLSSFPCRACKAQLLGRIKFPARHLQELEPRREFADINAPLGIFPIYFSDNAMRDLKSSRVDGNLSRILSTLQKLADGMWESDSELSVSKAKPRARSGPILRAARWDTGGYIVWERGVGRAEENPEEWTQIIKIIRIGSRGDMKRIESDALKAQRTYTKEYRQAAAVNVQNPTRPGALMPKRFTGKDATGLELNSTVIIGPSSLKKLAPSDALVLHKIFCTGKQYYLTKRVAEMILQGGSQVEVPFVVSPEEESIINYFGSSVCILGRSGTGKTTCLVFRLLATYIRDRLMNDRRQARQIFLTRSPVLAGKIRQYVSRLINSHCMRFSIQDDITEASDFDRILDEDKVVNSGLIDVDDNDWPMVCTYDTFATMLERSLRFAQRNIFFSDLEDSQVEVANRRVEFGKFKRSYWPSFPASAKKNLSVDGVFSEIIGVIKLNSSASNYLPLTEEQYQNLSHRAAPNFRQGPEREAVYALYKIYEKRKSSFGEWDDLDRTSKLRKLLAQDDKISSRLRSQITEVFVDEIQDQRVAEMELLLDLVNDAKSFAFAGDTAQCISRDSCFRFQDLQNTFFRKYERLGALSKQKDLAKLSRFTLSKNYRTHNGILKLAAKVIDVLSAAFPYAIDKFSPELGDFDGPAPIVFSGFSSDIFTPREGESTTTISEFGAEQVLIVRDEEAKELLVDKMGDKVLILTILESKGMEFQDVFLFDFFSRSPCLTAFRALASSQTTGARFDDVKNSELCIELKNLYVAITRSREMLYIIEGDLAAIQPLHEMWGLGSEDPILDIVTPGDPTLQTRLDEIKQGQSPQHEWKEKGDEFFNQRMYEQAMYCYKRAGSATLSNFCAASIEERNGQDFISNPNSQSVAQGHYIRAASLYYECERYDKAIRCYESIKGYTMAANLCEELSRTGKGNYLLRAANFFKQAGNMKKAIELYKELGLHNEVIAGYRKLDLVKDLIYYLKEYRKEIEAKTYHRNARIIALSIFSSTKITDDLKRPAISLLSDEEQEELYNQFKFYEELSQLLVSQGRFEEAIQLNYCEGRWDNVRGLLNHIALSANGGSEFLRDNGAKFAERVVFHKLSTLLEDAFEKGRGSLDLELSSSSYGQVEGLVTAPILNLFQHVVETLGQYLFNKPDARLGKPGDISREAETLSNLMILKAFVLKGENILSRSPWGGVLMCKVILESASRLLDIHRSQSFVDKTALMLFFEVIPTEHFDGYNISRSSAIYNGGGYATEDVTSDELVDRILQVLRGWLVQGYDKYKNYQEREYMRRSACQHFVLRGYCSNKECPHELHQREIGKRVMASQLELAWLMALLTSYYDYIYRNGAIGKDSGDKIRDVIKYQGHIWWKRVFNNVTVISDLLQSPSARLYLVQKKMDALKQMANTDEKAQGEARMVLGCLDKFDWRLRAKMHNMSQPKSGTAKIDFWDLMDCWERMKSSKLRRSDEVQFWGYFSKVQPCDKLAMDLLNNVENCLWNQSRPLAVGYFNPQLSTHKGKLQAKDETKMTVFAPEFKKCLSGFGDFKDVHLLLNRLDRMMAIVIYIASSNDLVLKSSQLASLQNHPALNPGRRNQFNPVTADAAAKLLDGIVDVYNTILIGVRKSQKPLWYREAMSRRIEQSSVIAILNNPKMPEKIIGAPNFIQEFYAEATRRNFWVLRRGLNIHDAHTATFYVPKHNSQFSGWILKNIDLIQSKVDPIIYSHQSEKSQQPKRFCSLSVVPFRAPRNLKSLPQTEGTVKDQLPDDVDVDVTEAKITAKEEAPVHIEAAGVIQRNWRICRLSLRSMRYVSQDRKHRSITRILESPAFVSNCKDIVSQRCFRMGAFILLGLIVDIKFKLQRIRGKLEALSRGKPSMERMEKIFSGYDIVRDYNKQIVAIEISIKPSTFVSDVKAKSFIAHLVEIIHKAESLGTTVSSIELDFDAWIETGNAAIYS</sequence>
<feature type="domain" description="C3H1-type" evidence="7">
    <location>
        <begin position="1581"/>
        <end position="1609"/>
    </location>
</feature>
<feature type="domain" description="UvrD-like helicase ATP-binding" evidence="8">
    <location>
        <begin position="557"/>
        <end position="913"/>
    </location>
</feature>
<dbReference type="PANTHER" id="PTHR21529:SF4">
    <property type="entry name" value="TPR AND ANKYRIN REPEAT-CONTAINING PROTEIN 1"/>
    <property type="match status" value="1"/>
</dbReference>
<keyword evidence="1 5" id="KW-0547">Nucleotide-binding</keyword>
<reference evidence="9 10" key="1">
    <citation type="submission" date="2019-10" db="EMBL/GenBank/DDBJ databases">
        <authorList>
            <person name="Palmer J.M."/>
        </authorList>
    </citation>
    <scope>NUCLEOTIDE SEQUENCE [LARGE SCALE GENOMIC DNA]</scope>
    <source>
        <strain evidence="9 10">TWF718</strain>
    </source>
</reference>
<organism evidence="9 10">
    <name type="scientific">Orbilia javanica</name>
    <dbReference type="NCBI Taxonomy" id="47235"/>
    <lineage>
        <taxon>Eukaryota</taxon>
        <taxon>Fungi</taxon>
        <taxon>Dikarya</taxon>
        <taxon>Ascomycota</taxon>
        <taxon>Pezizomycotina</taxon>
        <taxon>Orbiliomycetes</taxon>
        <taxon>Orbiliales</taxon>
        <taxon>Orbiliaceae</taxon>
        <taxon>Orbilia</taxon>
    </lineage>
</organism>
<evidence type="ECO:0000259" key="8">
    <source>
        <dbReference type="PROSITE" id="PS51198"/>
    </source>
</evidence>
<dbReference type="Gene3D" id="3.40.50.300">
    <property type="entry name" value="P-loop containing nucleotide triphosphate hydrolases"/>
    <property type="match status" value="2"/>
</dbReference>
<dbReference type="EMBL" id="JAVHNR010000009">
    <property type="protein sequence ID" value="KAK6332933.1"/>
    <property type="molecule type" value="Genomic_DNA"/>
</dbReference>
<keyword evidence="10" id="KW-1185">Reference proteome</keyword>
<evidence type="ECO:0000313" key="9">
    <source>
        <dbReference type="EMBL" id="KAK6332933.1"/>
    </source>
</evidence>
<dbReference type="Pfam" id="PF00580">
    <property type="entry name" value="UvrD-helicase"/>
    <property type="match status" value="1"/>
</dbReference>
<evidence type="ECO:0000256" key="1">
    <source>
        <dbReference type="ARBA" id="ARBA00022741"/>
    </source>
</evidence>
<dbReference type="SUPFAM" id="SSF48452">
    <property type="entry name" value="TPR-like"/>
    <property type="match status" value="1"/>
</dbReference>
<dbReference type="GO" id="GO:0004386">
    <property type="term" value="F:helicase activity"/>
    <property type="evidence" value="ECO:0007669"/>
    <property type="project" value="UniProtKB-UniRule"/>
</dbReference>
<dbReference type="GO" id="GO:0005524">
    <property type="term" value="F:ATP binding"/>
    <property type="evidence" value="ECO:0007669"/>
    <property type="project" value="UniProtKB-UniRule"/>
</dbReference>
<dbReference type="InterPro" id="IPR011990">
    <property type="entry name" value="TPR-like_helical_dom_sf"/>
</dbReference>
<keyword evidence="4 5" id="KW-0067">ATP-binding</keyword>
<dbReference type="Pfam" id="PF13361">
    <property type="entry name" value="UvrD_C"/>
    <property type="match status" value="1"/>
</dbReference>
<dbReference type="Gene3D" id="1.25.40.10">
    <property type="entry name" value="Tetratricopeptide repeat domain"/>
    <property type="match status" value="1"/>
</dbReference>
<dbReference type="Proteomes" id="UP001313282">
    <property type="component" value="Unassembled WGS sequence"/>
</dbReference>
<evidence type="ECO:0000256" key="2">
    <source>
        <dbReference type="ARBA" id="ARBA00022801"/>
    </source>
</evidence>
<proteinExistence type="predicted"/>
<dbReference type="InterPro" id="IPR027417">
    <property type="entry name" value="P-loop_NTPase"/>
</dbReference>
<evidence type="ECO:0000259" key="7">
    <source>
        <dbReference type="PROSITE" id="PS50103"/>
    </source>
</evidence>
<evidence type="ECO:0000313" key="10">
    <source>
        <dbReference type="Proteomes" id="UP001313282"/>
    </source>
</evidence>
<dbReference type="InterPro" id="IPR000571">
    <property type="entry name" value="Znf_CCCH"/>
</dbReference>
<keyword evidence="6" id="KW-0479">Metal-binding</keyword>
<dbReference type="PANTHER" id="PTHR21529">
    <property type="entry name" value="MAMMARY TURMOR VIRUS RECEPTOR HOMOLOG 1, 2 MTVR1, 2"/>
    <property type="match status" value="1"/>
</dbReference>
<dbReference type="GO" id="GO:0016787">
    <property type="term" value="F:hydrolase activity"/>
    <property type="evidence" value="ECO:0007669"/>
    <property type="project" value="UniProtKB-UniRule"/>
</dbReference>
<evidence type="ECO:0000256" key="3">
    <source>
        <dbReference type="ARBA" id="ARBA00022806"/>
    </source>
</evidence>
<gene>
    <name evidence="9" type="ORF">TWF718_010761</name>
</gene>
<accession>A0AAN8MI45</accession>
<feature type="binding site" evidence="5">
    <location>
        <begin position="578"/>
        <end position="585"/>
    </location>
    <ligand>
        <name>ATP</name>
        <dbReference type="ChEBI" id="CHEBI:30616"/>
    </ligand>
</feature>
<dbReference type="InterPro" id="IPR014017">
    <property type="entry name" value="DNA_helicase_UvrD-like_C"/>
</dbReference>
<name>A0AAN8MI45_9PEZI</name>
<dbReference type="GO" id="GO:0008270">
    <property type="term" value="F:zinc ion binding"/>
    <property type="evidence" value="ECO:0007669"/>
    <property type="project" value="UniProtKB-KW"/>
</dbReference>
<evidence type="ECO:0000256" key="6">
    <source>
        <dbReference type="PROSITE-ProRule" id="PRU00723"/>
    </source>
</evidence>
<evidence type="ECO:0008006" key="11">
    <source>
        <dbReference type="Google" id="ProtNLM"/>
    </source>
</evidence>
<feature type="zinc finger region" description="C3H1-type" evidence="6">
    <location>
        <begin position="1581"/>
        <end position="1609"/>
    </location>
</feature>
<dbReference type="SUPFAM" id="SSF52540">
    <property type="entry name" value="P-loop containing nucleoside triphosphate hydrolases"/>
    <property type="match status" value="1"/>
</dbReference>
<dbReference type="PROSITE" id="PS50103">
    <property type="entry name" value="ZF_C3H1"/>
    <property type="match status" value="1"/>
</dbReference>
<comment type="caution">
    <text evidence="9">The sequence shown here is derived from an EMBL/GenBank/DDBJ whole genome shotgun (WGS) entry which is preliminary data.</text>
</comment>
<dbReference type="InterPro" id="IPR039904">
    <property type="entry name" value="TRANK1"/>
</dbReference>
<keyword evidence="6" id="KW-0862">Zinc</keyword>
<keyword evidence="3 5" id="KW-0347">Helicase</keyword>
<keyword evidence="6" id="KW-0863">Zinc-finger</keyword>
<dbReference type="PROSITE" id="PS51198">
    <property type="entry name" value="UVRD_HELICASE_ATP_BIND"/>
    <property type="match status" value="1"/>
</dbReference>
<keyword evidence="2 5" id="KW-0378">Hydrolase</keyword>
<dbReference type="InterPro" id="IPR014016">
    <property type="entry name" value="UvrD-like_ATP-bd"/>
</dbReference>
<protein>
    <recommendedName>
        <fullName evidence="11">UvrD-like helicase ATP-binding domain-containing protein</fullName>
    </recommendedName>
</protein>
<evidence type="ECO:0000256" key="4">
    <source>
        <dbReference type="ARBA" id="ARBA00022840"/>
    </source>
</evidence>
<evidence type="ECO:0000256" key="5">
    <source>
        <dbReference type="PROSITE-ProRule" id="PRU00560"/>
    </source>
</evidence>